<feature type="transmembrane region" description="Helical" evidence="1">
    <location>
        <begin position="192"/>
        <end position="212"/>
    </location>
</feature>
<gene>
    <name evidence="2" type="ORF">PLOB_00017899</name>
</gene>
<keyword evidence="1" id="KW-0812">Transmembrane</keyword>
<keyword evidence="1" id="KW-1133">Transmembrane helix</keyword>
<keyword evidence="1" id="KW-0472">Membrane</keyword>
<sequence length="296" mass="32893">MKSGAFLELKTVKKGLQVLGSWILEISEYICSPSIAISAREYTLTEGSGVVQGRLQSALYTSVKWRGKDFVKEWWSFASEMHEDETGTDLLLYDLFAPRYAKRSPSLAVAVKHADIVATVDVKWTEEPLIFYGEVPQEERDIIEVRNDVCGIAGLAQCPALGTGPKFEVRGLFCVDEQLSVSVLKMIGGNKGVLGVLLFLLAFLLLLGQLVLPSLGDWILQDKARVTSLPKRMHIFGWPTRRHEVTSKEGSGVSVFRIVMAYGGRVTMQDKNRLKSSTLVTLVCGYLKCKSVTYHQ</sequence>
<proteinExistence type="predicted"/>
<dbReference type="EMBL" id="CALNXK010000021">
    <property type="protein sequence ID" value="CAH3108899.1"/>
    <property type="molecule type" value="Genomic_DNA"/>
</dbReference>
<organism evidence="2 3">
    <name type="scientific">Porites lobata</name>
    <dbReference type="NCBI Taxonomy" id="104759"/>
    <lineage>
        <taxon>Eukaryota</taxon>
        <taxon>Metazoa</taxon>
        <taxon>Cnidaria</taxon>
        <taxon>Anthozoa</taxon>
        <taxon>Hexacorallia</taxon>
        <taxon>Scleractinia</taxon>
        <taxon>Fungiina</taxon>
        <taxon>Poritidae</taxon>
        <taxon>Porites</taxon>
    </lineage>
</organism>
<name>A0ABN8NLS5_9CNID</name>
<evidence type="ECO:0000313" key="3">
    <source>
        <dbReference type="Proteomes" id="UP001159405"/>
    </source>
</evidence>
<accession>A0ABN8NLS5</accession>
<comment type="caution">
    <text evidence="2">The sequence shown here is derived from an EMBL/GenBank/DDBJ whole genome shotgun (WGS) entry which is preliminary data.</text>
</comment>
<reference evidence="2 3" key="1">
    <citation type="submission" date="2022-05" db="EMBL/GenBank/DDBJ databases">
        <authorList>
            <consortium name="Genoscope - CEA"/>
            <person name="William W."/>
        </authorList>
    </citation>
    <scope>NUCLEOTIDE SEQUENCE [LARGE SCALE GENOMIC DNA]</scope>
</reference>
<dbReference type="Proteomes" id="UP001159405">
    <property type="component" value="Unassembled WGS sequence"/>
</dbReference>
<evidence type="ECO:0000313" key="2">
    <source>
        <dbReference type="EMBL" id="CAH3108899.1"/>
    </source>
</evidence>
<evidence type="ECO:0000256" key="1">
    <source>
        <dbReference type="SAM" id="Phobius"/>
    </source>
</evidence>
<protein>
    <submittedName>
        <fullName evidence="2">Uncharacterized protein</fullName>
    </submittedName>
</protein>
<keyword evidence="3" id="KW-1185">Reference proteome</keyword>